<dbReference type="InterPro" id="IPR036465">
    <property type="entry name" value="vWFA_dom_sf"/>
</dbReference>
<comment type="caution">
    <text evidence="2">The sequence shown here is derived from an EMBL/GenBank/DDBJ whole genome shotgun (WGS) entry which is preliminary data.</text>
</comment>
<protein>
    <recommendedName>
        <fullName evidence="1">DUF58 domain-containing protein</fullName>
    </recommendedName>
</protein>
<dbReference type="PANTHER" id="PTHR33608:SF7">
    <property type="entry name" value="DUF58 DOMAIN-CONTAINING PROTEIN"/>
    <property type="match status" value="1"/>
</dbReference>
<organism evidence="2 3">
    <name type="scientific">Crateriforma conspicua</name>
    <dbReference type="NCBI Taxonomy" id="2527996"/>
    <lineage>
        <taxon>Bacteria</taxon>
        <taxon>Pseudomonadati</taxon>
        <taxon>Planctomycetota</taxon>
        <taxon>Planctomycetia</taxon>
        <taxon>Planctomycetales</taxon>
        <taxon>Planctomycetaceae</taxon>
        <taxon>Crateriforma</taxon>
    </lineage>
</organism>
<reference evidence="2 3" key="1">
    <citation type="submission" date="2019-02" db="EMBL/GenBank/DDBJ databases">
        <title>Deep-cultivation of Planctomycetes and their phenomic and genomic characterization uncovers novel biology.</title>
        <authorList>
            <person name="Wiegand S."/>
            <person name="Jogler M."/>
            <person name="Boedeker C."/>
            <person name="Pinto D."/>
            <person name="Vollmers J."/>
            <person name="Rivas-Marin E."/>
            <person name="Kohn T."/>
            <person name="Peeters S.H."/>
            <person name="Heuer A."/>
            <person name="Rast P."/>
            <person name="Oberbeckmann S."/>
            <person name="Bunk B."/>
            <person name="Jeske O."/>
            <person name="Meyerdierks A."/>
            <person name="Storesund J.E."/>
            <person name="Kallscheuer N."/>
            <person name="Luecker S."/>
            <person name="Lage O.M."/>
            <person name="Pohl T."/>
            <person name="Merkel B.J."/>
            <person name="Hornburger P."/>
            <person name="Mueller R.-W."/>
            <person name="Bruemmer F."/>
            <person name="Labrenz M."/>
            <person name="Spormann A.M."/>
            <person name="Op Den Camp H."/>
            <person name="Overmann J."/>
            <person name="Amann R."/>
            <person name="Jetten M.S.M."/>
            <person name="Mascher T."/>
            <person name="Medema M.H."/>
            <person name="Devos D.P."/>
            <person name="Kaster A.-K."/>
            <person name="Ovreas L."/>
            <person name="Rohde M."/>
            <person name="Galperin M.Y."/>
            <person name="Jogler C."/>
        </authorList>
    </citation>
    <scope>NUCLEOTIDE SEQUENCE [LARGE SCALE GENOMIC DNA]</scope>
    <source>
        <strain evidence="2 3">Pan14r</strain>
    </source>
</reference>
<dbReference type="Gene3D" id="3.40.50.410">
    <property type="entry name" value="von Willebrand factor, type A domain"/>
    <property type="match status" value="1"/>
</dbReference>
<gene>
    <name evidence="2" type="ORF">Pan14r_05440</name>
</gene>
<dbReference type="Pfam" id="PF01882">
    <property type="entry name" value="DUF58"/>
    <property type="match status" value="1"/>
</dbReference>
<dbReference type="PANTHER" id="PTHR33608">
    <property type="entry name" value="BLL2464 PROTEIN"/>
    <property type="match status" value="1"/>
</dbReference>
<dbReference type="SUPFAM" id="SSF53300">
    <property type="entry name" value="vWA-like"/>
    <property type="match status" value="1"/>
</dbReference>
<accession>A0A5C5XZ84</accession>
<dbReference type="InterPro" id="IPR002881">
    <property type="entry name" value="DUF58"/>
</dbReference>
<dbReference type="Proteomes" id="UP000317238">
    <property type="component" value="Unassembled WGS sequence"/>
</dbReference>
<sequence length="298" mass="33737">MSSAVAESEPLLTPDLLARLERLELVSRKVFRGNIKGERRSRRKGQSVEFADFRNYVPGDDLRLIDWNLYARLDQLFLKLFQEEEDLHFYALVDCSGSMEFGKPSKLRVAKQLAAALGYIGLCRADRVCVSALGPPGRSAPVLRGRSNLWRMLQYLESVDGGHNVTLHDGVKDFSIRHSGSGICVLITDMMDKTGYESALRMLVGRRMDVFVMHVLSPEELDPPLRGDRRLIDIEDGDQTEITINSFVLERYRETVHAFIDGVKSFCSRRSIAYIPVATETPVDVVVTNYLRKRGVVR</sequence>
<keyword evidence="3" id="KW-1185">Reference proteome</keyword>
<proteinExistence type="predicted"/>
<feature type="domain" description="DUF58" evidence="1">
    <location>
        <begin position="52"/>
        <end position="254"/>
    </location>
</feature>
<dbReference type="RefSeq" id="WP_196784731.1">
    <property type="nucleotide sequence ID" value="NZ_CP036319.1"/>
</dbReference>
<dbReference type="EMBL" id="SJPL01000001">
    <property type="protein sequence ID" value="TWT68300.1"/>
    <property type="molecule type" value="Genomic_DNA"/>
</dbReference>
<name>A0A5C5XZ84_9PLAN</name>
<dbReference type="AlphaFoldDB" id="A0A5C5XZ84"/>
<evidence type="ECO:0000313" key="2">
    <source>
        <dbReference type="EMBL" id="TWT68300.1"/>
    </source>
</evidence>
<evidence type="ECO:0000259" key="1">
    <source>
        <dbReference type="Pfam" id="PF01882"/>
    </source>
</evidence>
<evidence type="ECO:0000313" key="3">
    <source>
        <dbReference type="Proteomes" id="UP000317238"/>
    </source>
</evidence>